<protein>
    <submittedName>
        <fullName evidence="6">MFS domain-containing protein</fullName>
    </submittedName>
</protein>
<feature type="transmembrane region" description="Helical" evidence="2">
    <location>
        <begin position="326"/>
        <end position="347"/>
    </location>
</feature>
<dbReference type="PANTHER" id="PTHR45757">
    <property type="entry name" value="PROTEIN CBG23364-RELATED"/>
    <property type="match status" value="1"/>
</dbReference>
<feature type="transmembrane region" description="Helical" evidence="2">
    <location>
        <begin position="254"/>
        <end position="274"/>
    </location>
</feature>
<evidence type="ECO:0000313" key="5">
    <source>
        <dbReference type="Proteomes" id="UP000276776"/>
    </source>
</evidence>
<dbReference type="PROSITE" id="PS50850">
    <property type="entry name" value="MFS"/>
    <property type="match status" value="1"/>
</dbReference>
<name>A0A0N5CMQ1_THECL</name>
<dbReference type="Gene3D" id="1.20.1250.20">
    <property type="entry name" value="MFS general substrate transporter like domains"/>
    <property type="match status" value="2"/>
</dbReference>
<keyword evidence="2" id="KW-0472">Membrane</keyword>
<dbReference type="GO" id="GO:0016020">
    <property type="term" value="C:membrane"/>
    <property type="evidence" value="ECO:0007669"/>
    <property type="project" value="UniProtKB-SubCell"/>
</dbReference>
<accession>A0A0N5CMQ1</accession>
<comment type="subcellular location">
    <subcellularLocation>
        <location evidence="1">Membrane</location>
        <topology evidence="1">Multi-pass membrane protein</topology>
    </subcellularLocation>
</comment>
<dbReference type="OrthoDB" id="2985014at2759"/>
<evidence type="ECO:0000259" key="3">
    <source>
        <dbReference type="PROSITE" id="PS50850"/>
    </source>
</evidence>
<dbReference type="EMBL" id="UYYF01000185">
    <property type="protein sequence ID" value="VDM96873.1"/>
    <property type="molecule type" value="Genomic_DNA"/>
</dbReference>
<feature type="transmembrane region" description="Helical" evidence="2">
    <location>
        <begin position="422"/>
        <end position="440"/>
    </location>
</feature>
<feature type="transmembrane region" description="Helical" evidence="2">
    <location>
        <begin position="33"/>
        <end position="52"/>
    </location>
</feature>
<feature type="domain" description="Major facilitator superfamily (MFS) profile" evidence="3">
    <location>
        <begin position="1"/>
        <end position="445"/>
    </location>
</feature>
<gene>
    <name evidence="4" type="ORF">TCLT_LOCUS1437</name>
</gene>
<reference evidence="6" key="1">
    <citation type="submission" date="2017-02" db="UniProtKB">
        <authorList>
            <consortium name="WormBaseParasite"/>
        </authorList>
    </citation>
    <scope>IDENTIFICATION</scope>
</reference>
<feature type="transmembrane region" description="Helical" evidence="2">
    <location>
        <begin position="61"/>
        <end position="80"/>
    </location>
</feature>
<proteinExistence type="predicted"/>
<keyword evidence="5" id="KW-1185">Reference proteome</keyword>
<evidence type="ECO:0000256" key="1">
    <source>
        <dbReference type="ARBA" id="ARBA00004141"/>
    </source>
</evidence>
<organism evidence="6">
    <name type="scientific">Thelazia callipaeda</name>
    <name type="common">Oriental eyeworm</name>
    <name type="synonym">Parasitic nematode</name>
    <dbReference type="NCBI Taxonomy" id="103827"/>
    <lineage>
        <taxon>Eukaryota</taxon>
        <taxon>Metazoa</taxon>
        <taxon>Ecdysozoa</taxon>
        <taxon>Nematoda</taxon>
        <taxon>Chromadorea</taxon>
        <taxon>Rhabditida</taxon>
        <taxon>Spirurina</taxon>
        <taxon>Spiruromorpha</taxon>
        <taxon>Thelazioidea</taxon>
        <taxon>Thelaziidae</taxon>
        <taxon>Thelazia</taxon>
    </lineage>
</organism>
<feature type="transmembrane region" description="Helical" evidence="2">
    <location>
        <begin position="294"/>
        <end position="314"/>
    </location>
</feature>
<keyword evidence="2" id="KW-0812">Transmembrane</keyword>
<feature type="transmembrane region" description="Helical" evidence="2">
    <location>
        <begin position="152"/>
        <end position="172"/>
    </location>
</feature>
<feature type="transmembrane region" description="Helical" evidence="2">
    <location>
        <begin position="120"/>
        <end position="140"/>
    </location>
</feature>
<feature type="transmembrane region" description="Helical" evidence="2">
    <location>
        <begin position="386"/>
        <end position="410"/>
    </location>
</feature>
<dbReference type="OMA" id="DHASCCG"/>
<feature type="transmembrane region" description="Helical" evidence="2">
    <location>
        <begin position="86"/>
        <end position="108"/>
    </location>
</feature>
<evidence type="ECO:0000256" key="2">
    <source>
        <dbReference type="SAM" id="Phobius"/>
    </source>
</evidence>
<dbReference type="InterPro" id="IPR011701">
    <property type="entry name" value="MFS"/>
</dbReference>
<dbReference type="WBParaSite" id="TCLT_0000143601-mRNA-1">
    <property type="protein sequence ID" value="TCLT_0000143601-mRNA-1"/>
    <property type="gene ID" value="TCLT_0000143601"/>
</dbReference>
<reference evidence="4 5" key="2">
    <citation type="submission" date="2018-11" db="EMBL/GenBank/DDBJ databases">
        <authorList>
            <consortium name="Pathogen Informatics"/>
        </authorList>
    </citation>
    <scope>NUCLEOTIDE SEQUENCE [LARGE SCALE GENOMIC DNA]</scope>
</reference>
<feature type="transmembrane region" description="Helical" evidence="2">
    <location>
        <begin position="353"/>
        <end position="374"/>
    </location>
</feature>
<sequence length="475" mass="53130">MSNDQSSNKLNNSQNREDLTAQAYYFSRVEKGLLFSATAIGNLIGTFPVIVLEQKLATRNLFALFGMISAISTLLIPWSASFDYSVLLAMRFIEGFAYASVYPVIGTITSQWSLLADSGMYMSLLTCHLQIGPLITMPLSGALCVSKFGWPASFYIHGGLTILSVILFYEVYRDSPKIHKFFFSIISFQNLQILIKNFCKNNTKSKKILYCCYSEYKFFRNVSSKELSKIEKGKNVTYERKMPKVPYNAMLRDISVWAVWIACIGSTFGFQIFFQYGPVYLNEVLHFEVQKTGLASALPMILSMLVKICFGPFSDHAVCCGQKTRVMLFTFLSQTFMVVCFLFLALIPADKAYLGQIAYTTAIASSGLNSVGVIKSGQLVARQHTHFVMSVISVISCSVILILPLLVSILAPDNTMQQWSRIFFVIIGLMIACNMLFFFVGKASEAPWTKANSQQIFTTDLSNDNNNNTSTTNKT</sequence>
<dbReference type="PANTHER" id="PTHR45757:SF11">
    <property type="entry name" value="MAJOR FACILITATOR SUPERFAMILY (MFS) PROFILE DOMAIN-CONTAINING PROTEIN"/>
    <property type="match status" value="1"/>
</dbReference>
<dbReference type="InterPro" id="IPR020846">
    <property type="entry name" value="MFS_dom"/>
</dbReference>
<dbReference type="SUPFAM" id="SSF103473">
    <property type="entry name" value="MFS general substrate transporter"/>
    <property type="match status" value="1"/>
</dbReference>
<dbReference type="InterPro" id="IPR036259">
    <property type="entry name" value="MFS_trans_sf"/>
</dbReference>
<dbReference type="Pfam" id="PF07690">
    <property type="entry name" value="MFS_1"/>
    <property type="match status" value="1"/>
</dbReference>
<keyword evidence="2" id="KW-1133">Transmembrane helix</keyword>
<dbReference type="Proteomes" id="UP000276776">
    <property type="component" value="Unassembled WGS sequence"/>
</dbReference>
<dbReference type="GO" id="GO:0022857">
    <property type="term" value="F:transmembrane transporter activity"/>
    <property type="evidence" value="ECO:0007669"/>
    <property type="project" value="InterPro"/>
</dbReference>
<dbReference type="AlphaFoldDB" id="A0A0N5CMQ1"/>
<evidence type="ECO:0000313" key="4">
    <source>
        <dbReference type="EMBL" id="VDM96873.1"/>
    </source>
</evidence>
<evidence type="ECO:0000313" key="6">
    <source>
        <dbReference type="WBParaSite" id="TCLT_0000143601-mRNA-1"/>
    </source>
</evidence>
<dbReference type="STRING" id="103827.A0A0N5CMQ1"/>